<evidence type="ECO:0000313" key="2">
    <source>
        <dbReference type="EMBL" id="QHI14347.1"/>
    </source>
</evidence>
<feature type="region of interest" description="Disordered" evidence="1">
    <location>
        <begin position="46"/>
        <end position="81"/>
    </location>
</feature>
<evidence type="ECO:0000313" key="3">
    <source>
        <dbReference type="Proteomes" id="UP000463868"/>
    </source>
</evidence>
<gene>
    <name evidence="2" type="ORF">AhaeAN43_13740</name>
</gene>
<proteinExistence type="predicted"/>
<dbReference type="EMBL" id="CP031976">
    <property type="protein sequence ID" value="QHI14347.1"/>
    <property type="molecule type" value="Genomic_DNA"/>
</dbReference>
<sequence length="81" mass="9026">MVAERKRVDRLNLRISTPEGVPLPFYRRGSTSTHTKRRDLLVHLGNGLSKPTDDVGQQSNDKFKGGFSQSSNIGKTSKIKD</sequence>
<accession>A0A857IMV2</accession>
<dbReference type="Proteomes" id="UP000463868">
    <property type="component" value="Chromosome"/>
</dbReference>
<evidence type="ECO:0000256" key="1">
    <source>
        <dbReference type="SAM" id="MobiDB-lite"/>
    </source>
</evidence>
<protein>
    <submittedName>
        <fullName evidence="2">Uncharacterized protein</fullName>
    </submittedName>
</protein>
<organism evidence="2 3">
    <name type="scientific">Acinetobacter haemolyticus</name>
    <dbReference type="NCBI Taxonomy" id="29430"/>
    <lineage>
        <taxon>Bacteria</taxon>
        <taxon>Pseudomonadati</taxon>
        <taxon>Pseudomonadota</taxon>
        <taxon>Gammaproteobacteria</taxon>
        <taxon>Moraxellales</taxon>
        <taxon>Moraxellaceae</taxon>
        <taxon>Acinetobacter</taxon>
    </lineage>
</organism>
<dbReference type="AlphaFoldDB" id="A0A857IMV2"/>
<reference evidence="2 3" key="1">
    <citation type="submission" date="2018-08" db="EMBL/GenBank/DDBJ databases">
        <title>Analysis of the genomic diversity of Mexican Acinetobacter haemolyticus clinical isolates.</title>
        <authorList>
            <person name="Castro-Jaimes S."/>
            <person name="Cevallos M.A."/>
        </authorList>
    </citation>
    <scope>NUCLEOTIDE SEQUENCE [LARGE SCALE GENOMIC DNA]</scope>
    <source>
        <strain evidence="2 3">AN43</strain>
    </source>
</reference>
<name>A0A857IMV2_ACIHA</name>